<evidence type="ECO:0000256" key="1">
    <source>
        <dbReference type="ARBA" id="ARBA00001973"/>
    </source>
</evidence>
<evidence type="ECO:0000256" key="8">
    <source>
        <dbReference type="ARBA" id="ARBA00023033"/>
    </source>
</evidence>
<dbReference type="GO" id="GO:0005576">
    <property type="term" value="C:extracellular region"/>
    <property type="evidence" value="ECO:0007669"/>
    <property type="project" value="UniProtKB-SubCell"/>
</dbReference>
<keyword evidence="8" id="KW-0503">Monooxygenase</keyword>
<reference evidence="14" key="1">
    <citation type="journal article" date="2020" name="Nat. Commun.">
        <title>Large-scale genome sequencing of mycorrhizal fungi provides insights into the early evolution of symbiotic traits.</title>
        <authorList>
            <person name="Miyauchi S."/>
            <person name="Kiss E."/>
            <person name="Kuo A."/>
            <person name="Drula E."/>
            <person name="Kohler A."/>
            <person name="Sanchez-Garcia M."/>
            <person name="Morin E."/>
            <person name="Andreopoulos B."/>
            <person name="Barry K.W."/>
            <person name="Bonito G."/>
            <person name="Buee M."/>
            <person name="Carver A."/>
            <person name="Chen C."/>
            <person name="Cichocki N."/>
            <person name="Clum A."/>
            <person name="Culley D."/>
            <person name="Crous P.W."/>
            <person name="Fauchery L."/>
            <person name="Girlanda M."/>
            <person name="Hayes R.D."/>
            <person name="Keri Z."/>
            <person name="LaButti K."/>
            <person name="Lipzen A."/>
            <person name="Lombard V."/>
            <person name="Magnuson J."/>
            <person name="Maillard F."/>
            <person name="Murat C."/>
            <person name="Nolan M."/>
            <person name="Ohm R.A."/>
            <person name="Pangilinan J."/>
            <person name="Pereira M.F."/>
            <person name="Perotto S."/>
            <person name="Peter M."/>
            <person name="Pfister S."/>
            <person name="Riley R."/>
            <person name="Sitrit Y."/>
            <person name="Stielow J.B."/>
            <person name="Szollosi G."/>
            <person name="Zifcakova L."/>
            <person name="Stursova M."/>
            <person name="Spatafora J.W."/>
            <person name="Tedersoo L."/>
            <person name="Vaario L.M."/>
            <person name="Yamada A."/>
            <person name="Yan M."/>
            <person name="Wang P."/>
            <person name="Xu J."/>
            <person name="Bruns T."/>
            <person name="Baldrian P."/>
            <person name="Vilgalys R."/>
            <person name="Dunand C."/>
            <person name="Henrissat B."/>
            <person name="Grigoriev I.V."/>
            <person name="Hibbett D."/>
            <person name="Nagy L.G."/>
            <person name="Martin F.M."/>
        </authorList>
    </citation>
    <scope>NUCLEOTIDE SEQUENCE</scope>
    <source>
        <strain evidence="14">UP504</strain>
    </source>
</reference>
<evidence type="ECO:0000313" key="15">
    <source>
        <dbReference type="Proteomes" id="UP000886523"/>
    </source>
</evidence>
<organism evidence="14 15">
    <name type="scientific">Hydnum rufescens UP504</name>
    <dbReference type="NCBI Taxonomy" id="1448309"/>
    <lineage>
        <taxon>Eukaryota</taxon>
        <taxon>Fungi</taxon>
        <taxon>Dikarya</taxon>
        <taxon>Basidiomycota</taxon>
        <taxon>Agaricomycotina</taxon>
        <taxon>Agaricomycetes</taxon>
        <taxon>Cantharellales</taxon>
        <taxon>Hydnaceae</taxon>
        <taxon>Hydnum</taxon>
    </lineage>
</organism>
<keyword evidence="7" id="KW-0186">Copper</keyword>
<feature type="region of interest" description="Disordered" evidence="12">
    <location>
        <begin position="226"/>
        <end position="248"/>
    </location>
</feature>
<protein>
    <submittedName>
        <fullName evidence="14">Uncharacterized protein</fullName>
    </submittedName>
</protein>
<dbReference type="GO" id="GO:0004497">
    <property type="term" value="F:monooxygenase activity"/>
    <property type="evidence" value="ECO:0007669"/>
    <property type="project" value="UniProtKB-KW"/>
</dbReference>
<evidence type="ECO:0000256" key="12">
    <source>
        <dbReference type="SAM" id="MobiDB-lite"/>
    </source>
</evidence>
<evidence type="ECO:0000313" key="14">
    <source>
        <dbReference type="EMBL" id="KAF9518195.1"/>
    </source>
</evidence>
<feature type="chain" id="PRO_5040434000" evidence="13">
    <location>
        <begin position="19"/>
        <end position="248"/>
    </location>
</feature>
<evidence type="ECO:0000256" key="2">
    <source>
        <dbReference type="ARBA" id="ARBA00004613"/>
    </source>
</evidence>
<keyword evidence="6" id="KW-0560">Oxidoreductase</keyword>
<gene>
    <name evidence="14" type="ORF">BS47DRAFT_1422589</name>
</gene>
<dbReference type="AlphaFoldDB" id="A0A9P6B616"/>
<feature type="signal peptide" evidence="13">
    <location>
        <begin position="1"/>
        <end position="18"/>
    </location>
</feature>
<evidence type="ECO:0000256" key="10">
    <source>
        <dbReference type="ARBA" id="ARBA00023180"/>
    </source>
</evidence>
<evidence type="ECO:0000256" key="6">
    <source>
        <dbReference type="ARBA" id="ARBA00023002"/>
    </source>
</evidence>
<evidence type="ECO:0000256" key="4">
    <source>
        <dbReference type="ARBA" id="ARBA00022723"/>
    </source>
</evidence>
<keyword evidence="3" id="KW-0964">Secreted</keyword>
<keyword evidence="9" id="KW-1015">Disulfide bond</keyword>
<proteinExistence type="inferred from homology"/>
<keyword evidence="5 13" id="KW-0732">Signal</keyword>
<dbReference type="InterPro" id="IPR054497">
    <property type="entry name" value="LPMO_AA14"/>
</dbReference>
<evidence type="ECO:0000256" key="7">
    <source>
        <dbReference type="ARBA" id="ARBA00023008"/>
    </source>
</evidence>
<sequence length="248" mass="27357">MIAILVSAFLGLAGVTQAQVAAWHTGMCFLNGTYPNYDNSNTNNAVIPLFVLLKSQWWCEPCDEFTPAPRDFLELPAGGSFTVELANNRAQITLKNHFQVRIVYAERDRIVRTKNQSDAACTAFSISYTGDLKEVTPENLSVFTVLHHIPWKRISTYRVPAYLPACPVGGCICGRGWVPNGCGIPNMYMPPYGCRSPPSDCIPGSKQIIFWSQLDGKNTITTGWQADGVPKSPGHNTKMGFHNSLRSE</sequence>
<keyword evidence="10" id="KW-0325">Glycoprotein</keyword>
<name>A0A9P6B616_9AGAM</name>
<evidence type="ECO:0000256" key="3">
    <source>
        <dbReference type="ARBA" id="ARBA00022525"/>
    </source>
</evidence>
<dbReference type="Proteomes" id="UP000886523">
    <property type="component" value="Unassembled WGS sequence"/>
</dbReference>
<accession>A0A9P6B616</accession>
<evidence type="ECO:0000256" key="5">
    <source>
        <dbReference type="ARBA" id="ARBA00022729"/>
    </source>
</evidence>
<keyword evidence="15" id="KW-1185">Reference proteome</keyword>
<dbReference type="Pfam" id="PF22810">
    <property type="entry name" value="LPMO_AA14"/>
    <property type="match status" value="1"/>
</dbReference>
<evidence type="ECO:0000256" key="13">
    <source>
        <dbReference type="SAM" id="SignalP"/>
    </source>
</evidence>
<keyword evidence="4" id="KW-0479">Metal-binding</keyword>
<comment type="similarity">
    <text evidence="11">Belongs to the polysaccharide monooxygenase AA14 family.</text>
</comment>
<dbReference type="EMBL" id="MU128926">
    <property type="protein sequence ID" value="KAF9518195.1"/>
    <property type="molecule type" value="Genomic_DNA"/>
</dbReference>
<comment type="caution">
    <text evidence="14">The sequence shown here is derived from an EMBL/GenBank/DDBJ whole genome shotgun (WGS) entry which is preliminary data.</text>
</comment>
<dbReference type="GO" id="GO:0046872">
    <property type="term" value="F:metal ion binding"/>
    <property type="evidence" value="ECO:0007669"/>
    <property type="project" value="UniProtKB-KW"/>
</dbReference>
<dbReference type="OrthoDB" id="2019572at2759"/>
<comment type="subcellular location">
    <subcellularLocation>
        <location evidence="2">Secreted</location>
    </subcellularLocation>
</comment>
<evidence type="ECO:0000256" key="9">
    <source>
        <dbReference type="ARBA" id="ARBA00023157"/>
    </source>
</evidence>
<comment type="cofactor">
    <cofactor evidence="1">
        <name>Cu(2+)</name>
        <dbReference type="ChEBI" id="CHEBI:29036"/>
    </cofactor>
</comment>
<evidence type="ECO:0000256" key="11">
    <source>
        <dbReference type="ARBA" id="ARBA00046340"/>
    </source>
</evidence>